<dbReference type="AlphaFoldDB" id="T1CT06"/>
<reference evidence="1" key="1">
    <citation type="submission" date="2013-08" db="EMBL/GenBank/DDBJ databases">
        <authorList>
            <person name="Mendez C."/>
            <person name="Richter M."/>
            <person name="Ferrer M."/>
            <person name="Sanchez J."/>
        </authorList>
    </citation>
    <scope>NUCLEOTIDE SEQUENCE</scope>
</reference>
<keyword evidence="1" id="KW-0808">Transferase</keyword>
<sequence>MVSKTSGVAEIARGVFQVDFWDVDEFASRIAELLEYPTLRHAMGNQGRWEALREGWPERAREVVAVYLEAREALGLP</sequence>
<comment type="caution">
    <text evidence="1">The sequence shown here is derived from an EMBL/GenBank/DDBJ whole genome shotgun (WGS) entry which is preliminary data.</text>
</comment>
<organism evidence="1">
    <name type="scientific">mine drainage metagenome</name>
    <dbReference type="NCBI Taxonomy" id="410659"/>
    <lineage>
        <taxon>unclassified sequences</taxon>
        <taxon>metagenomes</taxon>
        <taxon>ecological metagenomes</taxon>
    </lineage>
</organism>
<reference evidence="1" key="2">
    <citation type="journal article" date="2014" name="ISME J.">
        <title>Microbial stratification in low pH oxic and suboxic macroscopic growths along an acid mine drainage.</title>
        <authorList>
            <person name="Mendez-Garcia C."/>
            <person name="Mesa V."/>
            <person name="Sprenger R.R."/>
            <person name="Richter M."/>
            <person name="Diez M.S."/>
            <person name="Solano J."/>
            <person name="Bargiela R."/>
            <person name="Golyshina O.V."/>
            <person name="Manteca A."/>
            <person name="Ramos J.L."/>
            <person name="Gallego J.R."/>
            <person name="Llorente I."/>
            <person name="Martins Dos Santos V.A."/>
            <person name="Jensen O.N."/>
            <person name="Pelaez A.I."/>
            <person name="Sanchez J."/>
            <person name="Ferrer M."/>
        </authorList>
    </citation>
    <scope>NUCLEOTIDE SEQUENCE</scope>
</reference>
<accession>T1CT06</accession>
<dbReference type="Gene3D" id="3.40.50.2000">
    <property type="entry name" value="Glycogen Phosphorylase B"/>
    <property type="match status" value="2"/>
</dbReference>
<dbReference type="EMBL" id="AUZY01002302">
    <property type="protein sequence ID" value="EQD72505.1"/>
    <property type="molecule type" value="Genomic_DNA"/>
</dbReference>
<proteinExistence type="predicted"/>
<dbReference type="SUPFAM" id="SSF53756">
    <property type="entry name" value="UDP-Glycosyltransferase/glycogen phosphorylase"/>
    <property type="match status" value="1"/>
</dbReference>
<gene>
    <name evidence="1" type="ORF">B1B_03718</name>
</gene>
<dbReference type="GO" id="GO:0016740">
    <property type="term" value="F:transferase activity"/>
    <property type="evidence" value="ECO:0007669"/>
    <property type="project" value="UniProtKB-KW"/>
</dbReference>
<protein>
    <submittedName>
        <fullName evidence="1">Glycosyltransferase family 4</fullName>
    </submittedName>
</protein>
<evidence type="ECO:0000313" key="1">
    <source>
        <dbReference type="EMBL" id="EQD72505.1"/>
    </source>
</evidence>
<name>T1CT06_9ZZZZ</name>